<gene>
    <name evidence="1" type="ORF">ACFFMS_27575</name>
</gene>
<dbReference type="PANTHER" id="PTHR34387:SF1">
    <property type="entry name" value="PERIPLASMIC IMMUNOGENIC PROTEIN"/>
    <property type="match status" value="1"/>
</dbReference>
<protein>
    <submittedName>
        <fullName evidence="1">SIMPL domain-containing protein</fullName>
    </submittedName>
</protein>
<organism evidence="1 2">
    <name type="scientific">Ectobacillus funiculus</name>
    <dbReference type="NCBI Taxonomy" id="137993"/>
    <lineage>
        <taxon>Bacteria</taxon>
        <taxon>Bacillati</taxon>
        <taxon>Bacillota</taxon>
        <taxon>Bacilli</taxon>
        <taxon>Bacillales</taxon>
        <taxon>Bacillaceae</taxon>
        <taxon>Ectobacillus</taxon>
    </lineage>
</organism>
<name>A0ABV5WPJ0_9BACI</name>
<accession>A0ABV5WPJ0</accession>
<proteinExistence type="predicted"/>
<evidence type="ECO:0000313" key="2">
    <source>
        <dbReference type="Proteomes" id="UP001589609"/>
    </source>
</evidence>
<comment type="caution">
    <text evidence="1">The sequence shown here is derived from an EMBL/GenBank/DDBJ whole genome shotgun (WGS) entry which is preliminary data.</text>
</comment>
<keyword evidence="2" id="KW-1185">Reference proteome</keyword>
<dbReference type="Pfam" id="PF04402">
    <property type="entry name" value="SIMPL"/>
    <property type="match status" value="1"/>
</dbReference>
<dbReference type="InterPro" id="IPR007497">
    <property type="entry name" value="SIMPL/DUF541"/>
</dbReference>
<dbReference type="PANTHER" id="PTHR34387">
    <property type="entry name" value="SLR1258 PROTEIN"/>
    <property type="match status" value="1"/>
</dbReference>
<reference evidence="1 2" key="1">
    <citation type="submission" date="2024-09" db="EMBL/GenBank/DDBJ databases">
        <authorList>
            <person name="Sun Q."/>
            <person name="Mori K."/>
        </authorList>
    </citation>
    <scope>NUCLEOTIDE SEQUENCE [LARGE SCALE GENOMIC DNA]</scope>
    <source>
        <strain evidence="1 2">JCM 11201</strain>
    </source>
</reference>
<sequence>MYHMNSYPYPDYRPAREGTVTVQGEGIATAKPDVVVLTIGVMTEDNNVKAAQEENALRSNALLQALQTLGIQEKDIQTLSYTITPEYDYKDGVSSLRGYRVEHLYEVTVLNVQKAGEVYDAAIGAGANIARDLTFRVSDPGLYYEQALTRAVLNAQEKAKTVAEALHVNINPIPVSIVEEGGSAPQPLVGYAAAQPKAVTPIAPGELTVTVRVQGVFMYM</sequence>
<dbReference type="Proteomes" id="UP001589609">
    <property type="component" value="Unassembled WGS sequence"/>
</dbReference>
<dbReference type="EMBL" id="JBHMAF010000196">
    <property type="protein sequence ID" value="MFB9761991.1"/>
    <property type="molecule type" value="Genomic_DNA"/>
</dbReference>
<evidence type="ECO:0000313" key="1">
    <source>
        <dbReference type="EMBL" id="MFB9761991.1"/>
    </source>
</evidence>
<dbReference type="Gene3D" id="3.30.110.170">
    <property type="entry name" value="Protein of unknown function (DUF541), domain 1"/>
    <property type="match status" value="1"/>
</dbReference>
<dbReference type="Gene3D" id="3.30.70.2970">
    <property type="entry name" value="Protein of unknown function (DUF541), domain 2"/>
    <property type="match status" value="1"/>
</dbReference>
<dbReference type="RefSeq" id="WP_379952033.1">
    <property type="nucleotide sequence ID" value="NZ_JBHMAF010000196.1"/>
</dbReference>
<dbReference type="InterPro" id="IPR052022">
    <property type="entry name" value="26kDa_periplasmic_antigen"/>
</dbReference>